<dbReference type="InterPro" id="IPR001036">
    <property type="entry name" value="Acrflvin-R"/>
</dbReference>
<feature type="transmembrane region" description="Helical" evidence="1">
    <location>
        <begin position="967"/>
        <end position="988"/>
    </location>
</feature>
<feature type="transmembrane region" description="Helical" evidence="1">
    <location>
        <begin position="12"/>
        <end position="32"/>
    </location>
</feature>
<dbReference type="SUPFAM" id="SSF82714">
    <property type="entry name" value="Multidrug efflux transporter AcrB TolC docking domain, DN and DC subdomains"/>
    <property type="match status" value="2"/>
</dbReference>
<comment type="caution">
    <text evidence="2">The sequence shown here is derived from an EMBL/GenBank/DDBJ whole genome shotgun (WGS) entry which is preliminary data.</text>
</comment>
<feature type="transmembrane region" description="Helical" evidence="1">
    <location>
        <begin position="864"/>
        <end position="884"/>
    </location>
</feature>
<dbReference type="SUPFAM" id="SSF82693">
    <property type="entry name" value="Multidrug efflux transporter AcrB pore domain, PN1, PN2, PC1 and PC2 subdomains"/>
    <property type="match status" value="2"/>
</dbReference>
<evidence type="ECO:0000313" key="2">
    <source>
        <dbReference type="EMBL" id="PLW76687.1"/>
    </source>
</evidence>
<feature type="transmembrane region" description="Helical" evidence="1">
    <location>
        <begin position="388"/>
        <end position="411"/>
    </location>
</feature>
<feature type="transmembrane region" description="Helical" evidence="1">
    <location>
        <begin position="463"/>
        <end position="486"/>
    </location>
</feature>
<dbReference type="PANTHER" id="PTHR32063:SF18">
    <property type="entry name" value="CATION EFFLUX SYSTEM PROTEIN"/>
    <property type="match status" value="1"/>
</dbReference>
<dbReference type="Gene3D" id="3.30.2090.10">
    <property type="entry name" value="Multidrug efflux transporter AcrB TolC docking domain, DN and DC subdomains"/>
    <property type="match status" value="2"/>
</dbReference>
<organism evidence="2 3">
    <name type="scientific">Cohaesibacter celericrescens</name>
    <dbReference type="NCBI Taxonomy" id="2067669"/>
    <lineage>
        <taxon>Bacteria</taxon>
        <taxon>Pseudomonadati</taxon>
        <taxon>Pseudomonadota</taxon>
        <taxon>Alphaproteobacteria</taxon>
        <taxon>Hyphomicrobiales</taxon>
        <taxon>Cohaesibacteraceae</taxon>
    </lineage>
</organism>
<proteinExistence type="predicted"/>
<reference evidence="2 3" key="1">
    <citation type="submission" date="2018-01" db="EMBL/GenBank/DDBJ databases">
        <title>The draft genome sequence of Cohaesibacter sp. H1304.</title>
        <authorList>
            <person name="Wang N.-N."/>
            <person name="Du Z.-J."/>
        </authorList>
    </citation>
    <scope>NUCLEOTIDE SEQUENCE [LARGE SCALE GENOMIC DNA]</scope>
    <source>
        <strain evidence="2 3">H1304</strain>
    </source>
</reference>
<dbReference type="InterPro" id="IPR027463">
    <property type="entry name" value="AcrB_DN_DC_subdom"/>
</dbReference>
<dbReference type="Gene3D" id="3.30.70.1320">
    <property type="entry name" value="Multidrug efflux transporter AcrB pore domain like"/>
    <property type="match status" value="1"/>
</dbReference>
<keyword evidence="3" id="KW-1185">Reference proteome</keyword>
<feature type="transmembrane region" description="Helical" evidence="1">
    <location>
        <begin position="994"/>
        <end position="1017"/>
    </location>
</feature>
<dbReference type="GO" id="GO:0042910">
    <property type="term" value="F:xenobiotic transmembrane transporter activity"/>
    <property type="evidence" value="ECO:0007669"/>
    <property type="project" value="TreeGrafter"/>
</dbReference>
<keyword evidence="1" id="KW-0472">Membrane</keyword>
<accession>A0A2N5XQF6</accession>
<dbReference type="Proteomes" id="UP000234881">
    <property type="component" value="Unassembled WGS sequence"/>
</dbReference>
<dbReference type="PANTHER" id="PTHR32063">
    <property type="match status" value="1"/>
</dbReference>
<feature type="transmembrane region" description="Helical" evidence="1">
    <location>
        <begin position="360"/>
        <end position="382"/>
    </location>
</feature>
<name>A0A2N5XQF6_9HYPH</name>
<dbReference type="SUPFAM" id="SSF82866">
    <property type="entry name" value="Multidrug efflux transporter AcrB transmembrane domain"/>
    <property type="match status" value="2"/>
</dbReference>
<protein>
    <submittedName>
        <fullName evidence="2">MFS transporter</fullName>
    </submittedName>
</protein>
<dbReference type="GO" id="GO:0005886">
    <property type="term" value="C:plasma membrane"/>
    <property type="evidence" value="ECO:0007669"/>
    <property type="project" value="TreeGrafter"/>
</dbReference>
<feature type="transmembrane region" description="Helical" evidence="1">
    <location>
        <begin position="891"/>
        <end position="911"/>
    </location>
</feature>
<sequence>MNITNYAIENKTVSWMVTILLLAGGLMAFLGLGRLENPEFTIKQAVIVTAYPGASAQEVEEEITLPIETTLQQLAYVDNVTSISSSGLSQVTVEMLATYRKADLAQIWDEMRRKIRDMQATLPAGAQTPIINDDFGDVYGIFMAITGEGYSHQELNDYADYLRRELVLIKGVGKVSIGGELQKQIILEINRAKFSSHNLSVSALQGLLQGQNLVSNAGNIKVDSEYIRISSTGNYGNIDKIRDILLGQTGDELIYLSDVADVQVDYKQPPDHVYLFNGKQALTLGISFSSGVNVVEVGAEVQARLNQLEYSRPVGVELSTVYDQPALVDTSINDFLISLAQAVGIVIIVLLITMGARSGILMSLVLLLTICGTFIVMLFAGLELHRVSLGALIIALGMLVDNAIVVTDGILIGLKRGLTRVEAAQRIVSQTVWPLFGATVIAVVAFAPIGLSPDATGEFTGSLFWILLISLMISWVFAITLTPFLASMMFKETPNSESEKASEPDITDPYKGLLYQVYKWVLLLTLRWRWISVAVLIGCMYAAVYGFGFVSQAFFPPSNLPVFTVDYWLPQGSDIRATISDMSKLEAVLQDNDKIKQVTSTIGSGAERFMLTYNAERSYPNYGQFIIEVNQYDELPEVRKWVDATFKELAPQAFTKSNRFSLGPSTKAKIEARISGPDAAELRRLARKVLEIYRSNPAAVNIRHDWRERSKVLQPQFAEAEARRLGISKSDIDKAILMNVSGLTIASLRDGSSTLPIILRPPLSERSSVEQLGNIQVYSPVLSRYIGIDQVVHSIDLAWEDPLVMRRDRKRTIQVWADADDNSDVDSFELFQELRPQVEAIELPTGYELSWGGEYESQNKANTAVFAFVPLGVLVMFAITVMLFNSVRQTLVVWLTLPLAIIGVTSGLLLFNQPFSFTAMLGFLSLSGMLLKNGIVLIEEIKRLNEEEGVKMHDAITHAAVSRLRPVSMAAITTILGLIPLLTDVFFAPLAVTIMFGLAAATILTLIVVPVLFALFYRVSYRSGEHI</sequence>
<feature type="transmembrane region" description="Helical" evidence="1">
    <location>
        <begin position="335"/>
        <end position="353"/>
    </location>
</feature>
<dbReference type="Gene3D" id="1.20.1640.10">
    <property type="entry name" value="Multidrug efflux transporter AcrB transmembrane domain"/>
    <property type="match status" value="2"/>
</dbReference>
<dbReference type="PRINTS" id="PR00702">
    <property type="entry name" value="ACRIFLAVINRP"/>
</dbReference>
<feature type="transmembrane region" description="Helical" evidence="1">
    <location>
        <begin position="432"/>
        <end position="451"/>
    </location>
</feature>
<evidence type="ECO:0000313" key="3">
    <source>
        <dbReference type="Proteomes" id="UP000234881"/>
    </source>
</evidence>
<dbReference type="OrthoDB" id="9798415at2"/>
<feature type="transmembrane region" description="Helical" evidence="1">
    <location>
        <begin position="528"/>
        <end position="550"/>
    </location>
</feature>
<dbReference type="AlphaFoldDB" id="A0A2N5XQF6"/>
<dbReference type="EMBL" id="PKUQ01000022">
    <property type="protein sequence ID" value="PLW76687.1"/>
    <property type="molecule type" value="Genomic_DNA"/>
</dbReference>
<gene>
    <name evidence="2" type="ORF">C0081_11475</name>
</gene>
<keyword evidence="1" id="KW-0812">Transmembrane</keyword>
<keyword evidence="1" id="KW-1133">Transmembrane helix</keyword>
<dbReference type="Gene3D" id="3.30.70.1430">
    <property type="entry name" value="Multidrug efflux transporter AcrB pore domain"/>
    <property type="match status" value="2"/>
</dbReference>
<dbReference type="Gene3D" id="3.30.70.1440">
    <property type="entry name" value="Multidrug efflux transporter AcrB pore domain"/>
    <property type="match status" value="1"/>
</dbReference>
<feature type="transmembrane region" description="Helical" evidence="1">
    <location>
        <begin position="917"/>
        <end position="938"/>
    </location>
</feature>
<dbReference type="Pfam" id="PF00873">
    <property type="entry name" value="ACR_tran"/>
    <property type="match status" value="1"/>
</dbReference>
<dbReference type="RefSeq" id="WP_101533976.1">
    <property type="nucleotide sequence ID" value="NZ_PKUQ01000022.1"/>
</dbReference>
<evidence type="ECO:0000256" key="1">
    <source>
        <dbReference type="SAM" id="Phobius"/>
    </source>
</evidence>